<gene>
    <name evidence="1" type="ORF">SAMN05216605_1263</name>
</gene>
<dbReference type="OrthoDB" id="6193567at2"/>
<organism evidence="1 2">
    <name type="scientific">Pseudomonas abietaniphila</name>
    <dbReference type="NCBI Taxonomy" id="89065"/>
    <lineage>
        <taxon>Bacteria</taxon>
        <taxon>Pseudomonadati</taxon>
        <taxon>Pseudomonadota</taxon>
        <taxon>Gammaproteobacteria</taxon>
        <taxon>Pseudomonadales</taxon>
        <taxon>Pseudomonadaceae</taxon>
        <taxon>Pseudomonas</taxon>
    </lineage>
</organism>
<reference evidence="2" key="1">
    <citation type="submission" date="2016-10" db="EMBL/GenBank/DDBJ databases">
        <authorList>
            <person name="Varghese N."/>
            <person name="Submissions S."/>
        </authorList>
    </citation>
    <scope>NUCLEOTIDE SEQUENCE [LARGE SCALE GENOMIC DNA]</scope>
    <source>
        <strain evidence="2">ATCC 700689</strain>
    </source>
</reference>
<protein>
    <recommendedName>
        <fullName evidence="3">Sporulation related domain-containing protein</fullName>
    </recommendedName>
</protein>
<dbReference type="EMBL" id="FNCO01000026">
    <property type="protein sequence ID" value="SDJ30824.1"/>
    <property type="molecule type" value="Genomic_DNA"/>
</dbReference>
<keyword evidence="2" id="KW-1185">Reference proteome</keyword>
<sequence>MRWFFLLLVMLNVFYYVWHQQEAPLRPKEVAPLSLFKGAQQNIRLLSESGAQSSDSFPRQADNQCLYLGGGVAQSEAKTIEQRLTSLDIRTRFGRRSDDLGAIYWLKVEPDSRRLVDDVLLGGLKQDFPQLKSKIMSCEGIATAD</sequence>
<dbReference type="AlphaFoldDB" id="A0A1G8SNT4"/>
<proteinExistence type="predicted"/>
<dbReference type="RefSeq" id="WP_074758948.1">
    <property type="nucleotide sequence ID" value="NZ_FNCO01000026.1"/>
</dbReference>
<accession>A0A1G8SNT4</accession>
<evidence type="ECO:0000313" key="2">
    <source>
        <dbReference type="Proteomes" id="UP000182894"/>
    </source>
</evidence>
<dbReference type="Proteomes" id="UP000182894">
    <property type="component" value="Unassembled WGS sequence"/>
</dbReference>
<name>A0A1G8SNT4_9PSED</name>
<evidence type="ECO:0008006" key="3">
    <source>
        <dbReference type="Google" id="ProtNLM"/>
    </source>
</evidence>
<evidence type="ECO:0000313" key="1">
    <source>
        <dbReference type="EMBL" id="SDJ30824.1"/>
    </source>
</evidence>